<comment type="caution">
    <text evidence="45">The sequence shown here is derived from an EMBL/GenBank/DDBJ whole genome shotgun (WGS) entry which is preliminary data.</text>
</comment>
<proteinExistence type="predicted"/>
<dbReference type="EMBL" id="AALKSI010000003">
    <property type="protein sequence ID" value="EDA6266207.1"/>
    <property type="molecule type" value="Genomic_DNA"/>
</dbReference>
<dbReference type="EMBL" id="AAKLNX010000003">
    <property type="protein sequence ID" value="ECT0508138.1"/>
    <property type="molecule type" value="Genomic_DNA"/>
</dbReference>
<dbReference type="EMBL" id="AAMHPQ010000002">
    <property type="protein sequence ID" value="EDH4304847.1"/>
    <property type="molecule type" value="Genomic_DNA"/>
</dbReference>
<keyword evidence="1" id="KW-0812">Transmembrane</keyword>
<organism evidence="45">
    <name type="scientific">Salmonella enterica subsp. enterica serovar Kentucky</name>
    <dbReference type="NCBI Taxonomy" id="192955"/>
    <lineage>
        <taxon>Bacteria</taxon>
        <taxon>Pseudomonadati</taxon>
        <taxon>Pseudomonadota</taxon>
        <taxon>Gammaproteobacteria</taxon>
        <taxon>Enterobacterales</taxon>
        <taxon>Enterobacteriaceae</taxon>
        <taxon>Salmonella</taxon>
    </lineage>
</organism>
<evidence type="ECO:0000313" key="70">
    <source>
        <dbReference type="EMBL" id="EDI4075327.1"/>
    </source>
</evidence>
<evidence type="ECO:0000313" key="4">
    <source>
        <dbReference type="EMBL" id="EBM8871691.1"/>
    </source>
</evidence>
<dbReference type="EMBL" id="AAHQMV010000010">
    <property type="protein sequence ID" value="EBZ2432623.1"/>
    <property type="molecule type" value="Genomic_DNA"/>
</dbReference>
<evidence type="ECO:0000313" key="54">
    <source>
        <dbReference type="EMBL" id="EDB8290510.1"/>
    </source>
</evidence>
<dbReference type="EMBL" id="AAMKKX010000007">
    <property type="protein sequence ID" value="EDI2825920.1"/>
    <property type="molecule type" value="Genomic_DNA"/>
</dbReference>
<dbReference type="EMBL" id="AAMIVI010000004">
    <property type="protein sequence ID" value="EDH7968756.1"/>
    <property type="molecule type" value="Genomic_DNA"/>
</dbReference>
<evidence type="ECO:0000313" key="51">
    <source>
        <dbReference type="EMBL" id="ECW6043413.1"/>
    </source>
</evidence>
<evidence type="ECO:0000313" key="8">
    <source>
        <dbReference type="EMBL" id="EBO1572213.1"/>
    </source>
</evidence>
<feature type="transmembrane region" description="Helical" evidence="1">
    <location>
        <begin position="6"/>
        <end position="26"/>
    </location>
</feature>
<evidence type="ECO:0000313" key="39">
    <source>
        <dbReference type="EMBL" id="ECU2525007.1"/>
    </source>
</evidence>
<evidence type="ECO:0000313" key="34">
    <source>
        <dbReference type="EMBL" id="ECT1657125.1"/>
    </source>
</evidence>
<dbReference type="EMBL" id="AAHVVF010000003">
    <property type="protein sequence ID" value="ECA8955892.1"/>
    <property type="molecule type" value="Genomic_DNA"/>
</dbReference>
<dbReference type="Proteomes" id="UP000839916">
    <property type="component" value="Unassembled WGS sequence"/>
</dbReference>
<dbReference type="AlphaFoldDB" id="A0A3V9FYS1"/>
<evidence type="ECO:0000313" key="9">
    <source>
        <dbReference type="EMBL" id="EBO1897912.1"/>
    </source>
</evidence>
<evidence type="ECO:0000313" key="3">
    <source>
        <dbReference type="EMBL" id="EBM8419988.1"/>
    </source>
</evidence>
<dbReference type="EMBL" id="AAMJAQ010000059">
    <property type="protein sequence ID" value="EDH8544477.1"/>
    <property type="molecule type" value="Genomic_DNA"/>
</dbReference>
<dbReference type="EMBL" id="AAKQXS010000007">
    <property type="protein sequence ID" value="ECU7501528.1"/>
    <property type="molecule type" value="Genomic_DNA"/>
</dbReference>
<dbReference type="EMBL" id="AAKSVW010000057">
    <property type="protein sequence ID" value="ECV0336855.1"/>
    <property type="molecule type" value="Genomic_DNA"/>
</dbReference>
<dbReference type="EMBL" id="AAKPQU010000078">
    <property type="protein sequence ID" value="ECU3471657.1"/>
    <property type="molecule type" value="Genomic_DNA"/>
</dbReference>
<dbReference type="EMBL" id="AAHGZJ010000038">
    <property type="protein sequence ID" value="EBV9906475.1"/>
    <property type="molecule type" value="Genomic_DNA"/>
</dbReference>
<evidence type="ECO:0000313" key="28">
    <source>
        <dbReference type="EMBL" id="ECS2128128.1"/>
    </source>
</evidence>
<evidence type="ECO:0000313" key="63">
    <source>
        <dbReference type="EMBL" id="EDH4304847.1"/>
    </source>
</evidence>
<dbReference type="EMBL" id="AAMIOR010000003">
    <property type="protein sequence ID" value="EDH7231079.1"/>
    <property type="molecule type" value="Genomic_DNA"/>
</dbReference>
<reference evidence="27" key="4">
    <citation type="submission" date="2019-03" db="EMBL/GenBank/DDBJ databases">
        <authorList>
            <consortium name="NARMS: The National Antimicrobial Resistance Monitoring System"/>
        </authorList>
    </citation>
    <scope>NUCLEOTIDE SEQUENCE</scope>
    <source>
        <strain evidence="40">CVM N17S1400</strain>
        <strain evidence="41">CVM N32765</strain>
        <strain evidence="42">CVM N32771</strain>
        <strain evidence="28">CVM N54726</strain>
        <strain evidence="54">CVM N56557</strain>
        <strain evidence="30">CVM N57292F</strain>
        <strain evidence="35">CVM N57958F</strain>
        <strain evidence="29">CVM N58008</strain>
        <strain evidence="55">CVM N58670</strain>
        <strain evidence="56">CVM N62967</strain>
        <strain evidence="37">FSIS11808073</strain>
        <strain evidence="18">FSIS11814102</strain>
        <strain evidence="23">FSIS11816699</strain>
        <strain evidence="27">FSIS11918308</strain>
        <strain evidence="53">FSIS1505221</strain>
        <strain evidence="58">FSIS1710719</strain>
    </source>
</reference>
<dbReference type="EMBL" id="AAGDWY010000004">
    <property type="protein sequence ID" value="EBM8419988.1"/>
    <property type="molecule type" value="Genomic_DNA"/>
</dbReference>
<dbReference type="EMBL" id="AAHJMM010000005">
    <property type="protein sequence ID" value="EBW8724010.1"/>
    <property type="molecule type" value="Genomic_DNA"/>
</dbReference>
<evidence type="ECO:0000313" key="15">
    <source>
        <dbReference type="EMBL" id="EBV9906475.1"/>
    </source>
</evidence>
<evidence type="ECO:0000313" key="50">
    <source>
        <dbReference type="EMBL" id="ECV5587392.1"/>
    </source>
</evidence>
<evidence type="ECO:0000313" key="45">
    <source>
        <dbReference type="EMBL" id="ECV0624219.1"/>
    </source>
</evidence>
<dbReference type="EMBL" id="AAHYAO010000087">
    <property type="protein sequence ID" value="ECB5818081.1"/>
    <property type="molecule type" value="Genomic_DNA"/>
</dbReference>
<dbReference type="RefSeq" id="WP_001071804.1">
    <property type="nucleotide sequence ID" value="NZ_CP051346.1"/>
</dbReference>
<reference evidence="73" key="5">
    <citation type="submission" date="2019-03" db="EMBL/GenBank/DDBJ databases">
        <authorList>
            <person name="Levent G."/>
            <person name="Schlochtermeier A."/>
            <person name="Ives S.E."/>
            <person name="Norman K.N."/>
            <person name="Lawhon S.D."/>
            <person name="Loneragan G.H."/>
            <person name="Anderson R.C."/>
            <person name="Scott H.M."/>
        </authorList>
    </citation>
    <scope>NUCLEOTIDE SEQUENCE</scope>
    <source>
        <strain evidence="73">ME2L-19-11</strain>
    </source>
</reference>
<sequence length="229" mass="26623">MNQIINDILSSSIALGIIAFICKMILKHMDKRGLETYKNKLKIESDLLAKRIDFEFSQKKEREIELGRWGLTLLSSVNGLIGRLKYIKDNGSLTEDPYYEVSTRYYVCQFLCWAQLFRKERNTVVISPVNDEILIGELLKNISIVLRNNNFNFPAIRSLEQQYIGESLIYEGSCMQFKNFNDSKILQDYDVLNGYINALLSGDNIEYINELISKLEDLQKHFRKILSLN</sequence>
<dbReference type="EMBL" id="AAKLXH010000075">
    <property type="protein sequence ID" value="ECT1657125.1"/>
    <property type="molecule type" value="Genomic_DNA"/>
</dbReference>
<evidence type="ECO:0000313" key="42">
    <source>
        <dbReference type="EMBL" id="ECU7624557.1"/>
    </source>
</evidence>
<evidence type="ECO:0000313" key="43">
    <source>
        <dbReference type="EMBL" id="ECU9197559.1"/>
    </source>
</evidence>
<dbReference type="EMBL" id="SQSB01000003">
    <property type="protein sequence ID" value="KAA8319847.1"/>
    <property type="molecule type" value="Genomic_DNA"/>
</dbReference>
<evidence type="ECO:0000313" key="71">
    <source>
        <dbReference type="EMBL" id="EDI5303223.1"/>
    </source>
</evidence>
<dbReference type="EMBL" id="AAKNKF010000003">
    <property type="protein sequence ID" value="ECT6382017.1"/>
    <property type="molecule type" value="Genomic_DNA"/>
</dbReference>
<reference evidence="52" key="1">
    <citation type="submission" date="2018-07" db="EMBL/GenBank/DDBJ databases">
        <authorList>
            <consortium name="PulseNet: The National Subtyping Network for Foodborne Disease Surveillance"/>
            <person name="Tarr C.L."/>
            <person name="Trees E."/>
            <person name="Katz L.S."/>
            <person name="Carleton-Romer H.A."/>
            <person name="Stroika S."/>
            <person name="Kucerova Z."/>
            <person name="Roache K.F."/>
            <person name="Sabol A.L."/>
            <person name="Besser J."/>
            <person name="Gerner-Smidt P."/>
        </authorList>
    </citation>
    <scope>NUCLEOTIDE SEQUENCE</scope>
    <source>
        <strain evidence="52">PNUSAS000719</strain>
        <strain evidence="65">PNUSAS013139</strain>
    </source>
</reference>
<dbReference type="EMBL" id="AAKYEZ010000003">
    <property type="protein sequence ID" value="ECW9635112.1"/>
    <property type="molecule type" value="Genomic_DNA"/>
</dbReference>
<evidence type="ECO:0000313" key="37">
    <source>
        <dbReference type="EMBL" id="ECU0318583.1"/>
    </source>
</evidence>
<evidence type="ECO:0000313" key="5">
    <source>
        <dbReference type="EMBL" id="EBM9687359.1"/>
    </source>
</evidence>
<dbReference type="EMBL" id="AAKOQU010000006">
    <property type="protein sequence ID" value="ECU0318583.1"/>
    <property type="molecule type" value="Genomic_DNA"/>
</dbReference>
<dbReference type="EMBL" id="AAMHWT010000001">
    <property type="protein sequence ID" value="EDH5125845.1"/>
    <property type="molecule type" value="Genomic_DNA"/>
</dbReference>
<dbReference type="EMBL" id="AAKJDK010000064">
    <property type="protein sequence ID" value="ECS2991201.1"/>
    <property type="molecule type" value="Genomic_DNA"/>
</dbReference>
<dbReference type="EMBL" id="AAGHTB010000002">
    <property type="protein sequence ID" value="EBO2047975.1"/>
    <property type="molecule type" value="Genomic_DNA"/>
</dbReference>
<evidence type="ECO:0000313" key="6">
    <source>
        <dbReference type="EMBL" id="EBN0509929.1"/>
    </source>
</evidence>
<dbReference type="EMBL" id="AAKLFR010000004">
    <property type="protein sequence ID" value="ECS9490135.1"/>
    <property type="molecule type" value="Genomic_DNA"/>
</dbReference>
<evidence type="ECO:0000313" key="18">
    <source>
        <dbReference type="EMBL" id="EBY9237636.1"/>
    </source>
</evidence>
<evidence type="ECO:0000313" key="41">
    <source>
        <dbReference type="EMBL" id="ECU7501528.1"/>
    </source>
</evidence>
<evidence type="ECO:0000313" key="14">
    <source>
        <dbReference type="EMBL" id="EBO8342299.1"/>
    </source>
</evidence>
<dbReference type="EMBL" id="AAGFNW010000009">
    <property type="protein sequence ID" value="EBN3583640.1"/>
    <property type="molecule type" value="Genomic_DNA"/>
</dbReference>
<keyword evidence="1" id="KW-1133">Transmembrane helix</keyword>
<dbReference type="EMBL" id="AAMFEG010000010">
    <property type="protein sequence ID" value="EDG7390725.1"/>
    <property type="molecule type" value="Genomic_DNA"/>
</dbReference>
<dbReference type="EMBL" id="AAGHXH010000003">
    <property type="protein sequence ID" value="EBO2491908.1"/>
    <property type="molecule type" value="Genomic_DNA"/>
</dbReference>
<evidence type="ECO:0000313" key="74">
    <source>
        <dbReference type="Proteomes" id="UP000322839"/>
    </source>
</evidence>
<dbReference type="EMBL" id="AAGJTV010000082">
    <property type="protein sequence ID" value="EBO8342299.1"/>
    <property type="molecule type" value="Genomic_DNA"/>
</dbReference>
<evidence type="ECO:0000313" key="2">
    <source>
        <dbReference type="EMBL" id="EBM8189180.1"/>
    </source>
</evidence>
<dbReference type="EMBL" id="AAMKVI010000006">
    <property type="protein sequence ID" value="EDI4075327.1"/>
    <property type="molecule type" value="Genomic_DNA"/>
</dbReference>
<evidence type="ECO:0000313" key="52">
    <source>
        <dbReference type="EMBL" id="ECW9635112.1"/>
    </source>
</evidence>
<evidence type="ECO:0000313" key="38">
    <source>
        <dbReference type="EMBL" id="ECU1025561.1"/>
    </source>
</evidence>
<evidence type="ECO:0000313" key="10">
    <source>
        <dbReference type="EMBL" id="EBO2047975.1"/>
    </source>
</evidence>
<dbReference type="EMBL" id="AAMFMM010000008">
    <property type="protein sequence ID" value="EDG8349910.1"/>
    <property type="molecule type" value="Genomic_DNA"/>
</dbReference>
<protein>
    <submittedName>
        <fullName evidence="45">Uncharacterized protein</fullName>
    </submittedName>
</protein>
<dbReference type="EMBL" id="AAKJFM010000004">
    <property type="protein sequence ID" value="ECS3249959.1"/>
    <property type="molecule type" value="Genomic_DNA"/>
</dbReference>
<reference evidence="73 74" key="3">
    <citation type="journal article" date="2019" name="Proc. Natl. Acad. Sci. U.S.A.">
        <title>Microbiome composition shapes rapid genomic adaptation of Drosophila melanogaster.</title>
        <authorList>
            <person name="Rudman S.M."/>
            <person name="Greenblum S."/>
            <person name="Hughes R.C."/>
            <person name="Rajpurohit S."/>
            <person name="Kiratli O."/>
            <person name="Lowder D.B."/>
            <person name="Lemmon S.G."/>
            <person name="Petrov D.A."/>
            <person name="Chaston J.M."/>
            <person name="Schmidt P."/>
        </authorList>
    </citation>
    <scope>NUCLEOTIDE SEQUENCE [LARGE SCALE GENOMIC DNA]</scope>
    <source>
        <strain evidence="73 74">ME2L-19-11</strain>
    </source>
</reference>
<dbReference type="EMBL" id="AALOUC010000048">
    <property type="protein sequence ID" value="EDB8290510.1"/>
    <property type="molecule type" value="Genomic_DNA"/>
</dbReference>
<evidence type="ECO:0000313" key="25">
    <source>
        <dbReference type="EMBL" id="ECA8955892.1"/>
    </source>
</evidence>
<evidence type="ECO:0000313" key="56">
    <source>
        <dbReference type="EMBL" id="EDC6714931.1"/>
    </source>
</evidence>
<dbReference type="EMBL" id="AALOWW010000001">
    <property type="protein sequence ID" value="EDB8559181.1"/>
    <property type="molecule type" value="Genomic_DNA"/>
</dbReference>
<evidence type="ECO:0000313" key="75">
    <source>
        <dbReference type="Proteomes" id="UP000365067"/>
    </source>
</evidence>
<evidence type="ECO:0000313" key="32">
    <source>
        <dbReference type="EMBL" id="ECT0508138.1"/>
    </source>
</evidence>
<dbReference type="EMBL" id="AAGIAU010000006">
    <property type="protein sequence ID" value="EBO2911734.1"/>
    <property type="molecule type" value="Genomic_DNA"/>
</dbReference>
<evidence type="ECO:0000313" key="12">
    <source>
        <dbReference type="EMBL" id="EBO2525167.1"/>
    </source>
</evidence>
<dbReference type="EMBL" id="AALRRQ010000005">
    <property type="protein sequence ID" value="EDC6714931.1"/>
    <property type="molecule type" value="Genomic_DNA"/>
</dbReference>
<evidence type="ECO:0000313" key="58">
    <source>
        <dbReference type="EMBL" id="EDG1032569.1"/>
    </source>
</evidence>
<evidence type="ECO:0000313" key="44">
    <source>
        <dbReference type="EMBL" id="ECV0336855.1"/>
    </source>
</evidence>
<evidence type="ECO:0000313" key="36">
    <source>
        <dbReference type="EMBL" id="ECT8989662.1"/>
    </source>
</evidence>
<dbReference type="EMBL" id="AAKSVH010000087">
    <property type="protein sequence ID" value="ECV0624219.1"/>
    <property type="molecule type" value="Genomic_DNA"/>
</dbReference>
<evidence type="ECO:0000313" key="16">
    <source>
        <dbReference type="EMBL" id="EBW5967073.1"/>
    </source>
</evidence>
<evidence type="ECO:0000313" key="19">
    <source>
        <dbReference type="EMBL" id="EBZ2432623.1"/>
    </source>
</evidence>
<dbReference type="EMBL" id="AAHULA010000001">
    <property type="protein sequence ID" value="ECA4439877.1"/>
    <property type="molecule type" value="Genomic_DNA"/>
</dbReference>
<dbReference type="EMBL" id="AAKTJV010000071">
    <property type="protein sequence ID" value="ECV4832209.1"/>
    <property type="molecule type" value="Genomic_DNA"/>
</dbReference>
<dbReference type="EMBL" id="AAKQYR010000056">
    <property type="protein sequence ID" value="ECU7624557.1"/>
    <property type="molecule type" value="Genomic_DNA"/>
</dbReference>
<evidence type="ECO:0000313" key="26">
    <source>
        <dbReference type="EMBL" id="ECB5818081.1"/>
    </source>
</evidence>
<evidence type="ECO:0000313" key="7">
    <source>
        <dbReference type="EMBL" id="EBN3583640.1"/>
    </source>
</evidence>
<evidence type="ECO:0000313" key="55">
    <source>
        <dbReference type="EMBL" id="EDB8559181.1"/>
    </source>
</evidence>
<dbReference type="Proteomes" id="UP000839903">
    <property type="component" value="Unassembled WGS sequence"/>
</dbReference>
<dbReference type="Proteomes" id="UP000365067">
    <property type="component" value="Unassembled WGS sequence"/>
</dbReference>
<evidence type="ECO:0000313" key="24">
    <source>
        <dbReference type="EMBL" id="ECA8833816.1"/>
    </source>
</evidence>
<dbReference type="EMBL" id="AAKPJA010000005">
    <property type="protein sequence ID" value="ECU2525007.1"/>
    <property type="molecule type" value="Genomic_DNA"/>
</dbReference>
<evidence type="ECO:0000313" key="17">
    <source>
        <dbReference type="EMBL" id="EBW8724010.1"/>
    </source>
</evidence>
<dbReference type="EMBL" id="AAGHSH010000086">
    <property type="protein sequence ID" value="EBO1897912.1"/>
    <property type="molecule type" value="Genomic_DNA"/>
</dbReference>
<evidence type="ECO:0000313" key="65">
    <source>
        <dbReference type="EMBL" id="EDH7231079.1"/>
    </source>
</evidence>
<dbReference type="EMBL" id="AAKRVG010000002">
    <property type="protein sequence ID" value="ECV5587392.1"/>
    <property type="molecule type" value="Genomic_DNA"/>
</dbReference>
<evidence type="ECO:0000313" key="72">
    <source>
        <dbReference type="EMBL" id="EDI6911740.1"/>
    </source>
</evidence>
<dbReference type="EMBL" id="AAHPLT010000106">
    <property type="protein sequence ID" value="EBY9237636.1"/>
    <property type="molecule type" value="Genomic_DNA"/>
</dbReference>
<keyword evidence="1" id="KW-0472">Membrane</keyword>
<dbReference type="EMBL" id="AAMKTN010000015">
    <property type="protein sequence ID" value="EDI3729272.1"/>
    <property type="molecule type" value="Genomic_DNA"/>
</dbReference>
<dbReference type="EMBL" id="AAGDVA010000002">
    <property type="protein sequence ID" value="EBM8189180.1"/>
    <property type="molecule type" value="Genomic_DNA"/>
</dbReference>
<evidence type="ECO:0000313" key="53">
    <source>
        <dbReference type="EMBL" id="EDA6266207.1"/>
    </source>
</evidence>
<dbReference type="EMBL" id="AAGHPP010000006">
    <property type="protein sequence ID" value="EBO1572213.1"/>
    <property type="molecule type" value="Genomic_DNA"/>
</dbReference>
<evidence type="ECO:0000313" key="31">
    <source>
        <dbReference type="EMBL" id="ECS9490135.1"/>
    </source>
</evidence>
<dbReference type="Proteomes" id="UP000839705">
    <property type="component" value="Unassembled WGS sequence"/>
</dbReference>
<dbReference type="EMBL" id="AAHSYX010000005">
    <property type="protein sequence ID" value="ECA0087340.1"/>
    <property type="molecule type" value="Genomic_DNA"/>
</dbReference>
<dbReference type="EMBL" id="AAHYUR010000002">
    <property type="protein sequence ID" value="ECB8227260.1"/>
    <property type="molecule type" value="Genomic_DNA"/>
</dbReference>
<evidence type="ECO:0000313" key="69">
    <source>
        <dbReference type="EMBL" id="EDI3729272.1"/>
    </source>
</evidence>
<dbReference type="EMBL" id="AAKTLY010000071">
    <property type="protein sequence ID" value="ECV5198996.1"/>
    <property type="molecule type" value="Genomic_DNA"/>
</dbReference>
<dbReference type="EMBL" id="AAMLTI010000001">
    <property type="protein sequence ID" value="EDI6911740.1"/>
    <property type="molecule type" value="Genomic_DNA"/>
</dbReference>
<evidence type="ECO:0000313" key="22">
    <source>
        <dbReference type="EMBL" id="ECA4439877.1"/>
    </source>
</evidence>
<evidence type="ECO:0000313" key="49">
    <source>
        <dbReference type="EMBL" id="ECV5198996.1"/>
    </source>
</evidence>
<evidence type="ECO:0000313" key="57">
    <source>
        <dbReference type="EMBL" id="EDF3872858.1"/>
    </source>
</evidence>
<evidence type="ECO:0000313" key="40">
    <source>
        <dbReference type="EMBL" id="ECU3471657.1"/>
    </source>
</evidence>
<evidence type="ECO:0000313" key="64">
    <source>
        <dbReference type="EMBL" id="EDH5125845.1"/>
    </source>
</evidence>
<dbReference type="EMBL" id="AAMFMX010000005">
    <property type="protein sequence ID" value="EDG8422760.1"/>
    <property type="molecule type" value="Genomic_DNA"/>
</dbReference>
<evidence type="ECO:0000313" key="27">
    <source>
        <dbReference type="EMBL" id="ECB8227260.1"/>
    </source>
</evidence>
<evidence type="ECO:0000313" key="21">
    <source>
        <dbReference type="EMBL" id="ECA0087340.1"/>
    </source>
</evidence>
<dbReference type="EMBL" id="AAMARF010000008">
    <property type="protein sequence ID" value="EDF3872858.1"/>
    <property type="molecule type" value="Genomic_DNA"/>
</dbReference>
<evidence type="ECO:0000313" key="30">
    <source>
        <dbReference type="EMBL" id="ECS3249959.1"/>
    </source>
</evidence>
<dbReference type="EMBL" id="AAMEYE010000007">
    <property type="protein sequence ID" value="EDG6697581.1"/>
    <property type="molecule type" value="Genomic_DNA"/>
</dbReference>
<dbReference type="EMBL" id="AAKOFV010000003">
    <property type="protein sequence ID" value="ECT8989662.1"/>
    <property type="molecule type" value="Genomic_DNA"/>
</dbReference>
<evidence type="ECO:0000313" key="35">
    <source>
        <dbReference type="EMBL" id="ECT6382017.1"/>
    </source>
</evidence>
<dbReference type="Proteomes" id="UP000839719">
    <property type="component" value="Unassembled WGS sequence"/>
</dbReference>
<dbReference type="EMBL" id="AAKRWR010000089">
    <property type="protein sequence ID" value="ECV4440703.1"/>
    <property type="molecule type" value="Genomic_DNA"/>
</dbReference>
<dbReference type="Proteomes" id="UP000839723">
    <property type="component" value="Unassembled WGS sequence"/>
</dbReference>
<evidence type="ECO:0000313" key="62">
    <source>
        <dbReference type="EMBL" id="EDG8422760.1"/>
    </source>
</evidence>
<evidence type="ECO:0000313" key="73">
    <source>
        <dbReference type="EMBL" id="KAA8319847.1"/>
    </source>
</evidence>
<dbReference type="EMBL" id="AAGEON010000004">
    <property type="protein sequence ID" value="EBN0509929.1"/>
    <property type="molecule type" value="Genomic_DNA"/>
</dbReference>
<evidence type="ECO:0000313" key="29">
    <source>
        <dbReference type="EMBL" id="ECS2991201.1"/>
    </source>
</evidence>
<dbReference type="EMBL" id="AAKWYY010000005">
    <property type="protein sequence ID" value="ECW6043413.1"/>
    <property type="molecule type" value="Genomic_DNA"/>
</dbReference>
<gene>
    <name evidence="35" type="ORF">A3179_05910</name>
    <name evidence="29" type="ORF">A3Y30_24425</name>
    <name evidence="30" type="ORF">A3Z70_04895</name>
    <name evidence="41" type="ORF">A9T44_13410</name>
    <name evidence="42" type="ORF">A9T50_24440</name>
    <name evidence="32" type="ORF">ACY89_07350</name>
    <name evidence="51" type="ORF">AKH67_12990</name>
    <name evidence="6" type="ORF">ALX47_07890</name>
    <name evidence="52" type="ORF">ALZ48_07440</name>
    <name evidence="28" type="ORF">APO12_00870</name>
    <name evidence="7" type="ORF">ASH16_11645</name>
    <name evidence="15" type="ORF">AUA60_22025</name>
    <name evidence="16" type="ORF">AUB25_05940</name>
    <name evidence="53" type="ORF">AYO62_04245</name>
    <name evidence="57" type="ORF">B0D29_11855</name>
    <name evidence="58" type="ORF">B6C64_24025</name>
    <name evidence="59" type="ORF">B8184_09610</name>
    <name evidence="60" type="ORF">B9R05_14385</name>
    <name evidence="54" type="ORF">BCO88_20000</name>
    <name evidence="55" type="ORF">BCP44_00850</name>
    <name evidence="17" type="ORF">BGH80_09385</name>
    <name evidence="56" type="ORF">BH531_10710</name>
    <name evidence="37" type="ORF">C6752_08750</name>
    <name evidence="61" type="ORF">CAH52_09390</name>
    <name evidence="62" type="ORF">CAH86_06880</name>
    <name evidence="64" type="ORF">CB071_00905</name>
    <name evidence="63" type="ORF">CBQ06_04065</name>
    <name evidence="65" type="ORF">CBZ91_04915</name>
    <name evidence="66" type="ORF">CCH07_04650</name>
    <name evidence="67" type="ORF">CCW64_23085</name>
    <name evidence="68" type="ORF">CDJ86_11870</name>
    <name evidence="71" type="ORF">CE351_02755</name>
    <name evidence="69" type="ORF">CEB89_12790</name>
    <name evidence="36" type="ORF">CEB92_03770</name>
    <name evidence="70" type="ORF">CED36_07825</name>
    <name evidence="72" type="ORF">CFL54_00840</name>
    <name evidence="43" type="ORF">CIR65_09205</name>
    <name evidence="45" type="ORF">D1343_24555</name>
    <name evidence="49" type="ORF">D3156_25305</name>
    <name evidence="44" type="ORF">D3E07_24575</name>
    <name evidence="18" type="ORF">D6Y68_25010</name>
    <name evidence="19" type="ORF">D9A38_13685</name>
    <name evidence="20" type="ORF">D9U58_10990</name>
    <name evidence="50" type="ORF">DKO31_00885</name>
    <name evidence="31" type="ORF">DM626_04700</name>
    <name evidence="38" type="ORF">DM640_24395</name>
    <name evidence="47" type="ORF">DML56_24480</name>
    <name evidence="46" type="ORF">DN913_11690</name>
    <name evidence="48" type="ORF">DN953_25280</name>
    <name evidence="39" type="ORF">DT111_04540</name>
    <name evidence="33" type="ORF">DTE28_24875</name>
    <name evidence="34" type="ORF">DVE68_25010</name>
    <name evidence="40" type="ORF">DYO51_24250</name>
    <name evidence="27" type="ORF">E2A04_04190</name>
    <name evidence="2" type="ORF">E2K49_02470</name>
    <name evidence="9" type="ORF">E2K50_23930</name>
    <name evidence="10" type="ORF">E3B48_02225</name>
    <name evidence="73" type="ORF">E4679_08185</name>
    <name evidence="3" type="ORF">E4J19_05710</name>
    <name evidence="14" type="ORF">EA075_23545</name>
    <name evidence="8" type="ORF">EIC51_05835</name>
    <name evidence="21" type="ORF">EID80_05170</name>
    <name evidence="23" type="ORF">ELM42_09760</name>
    <name evidence="22" type="ORF">ELO16_03530</name>
    <name evidence="24" type="ORF">ER558_24025</name>
    <name evidence="25" type="ORF">ESI84_06585</name>
    <name evidence="26" type="ORF">EZK82_24715</name>
    <name evidence="4" type="ORF">FA713_23755</name>
    <name evidence="11" type="ORF">FA719_03480</name>
    <name evidence="12" type="ORF">FBD64_07920</name>
    <name evidence="5" type="ORF">GL28_13315</name>
    <name evidence="13" type="ORF">JF21_11705</name>
</gene>
<evidence type="ECO:0000313" key="23">
    <source>
        <dbReference type="EMBL" id="ECA4915119.1"/>
    </source>
</evidence>
<evidence type="ECO:0000313" key="20">
    <source>
        <dbReference type="EMBL" id="EBZ3304250.1"/>
    </source>
</evidence>
<dbReference type="EMBL" id="AAHVUF010000079">
    <property type="protein sequence ID" value="ECA8833816.1"/>
    <property type="molecule type" value="Genomic_DNA"/>
</dbReference>
<evidence type="ECO:0000313" key="67">
    <source>
        <dbReference type="EMBL" id="EDH8544477.1"/>
    </source>
</evidence>
<reference evidence="45" key="2">
    <citation type="submission" date="2018-08" db="EMBL/GenBank/DDBJ databases">
        <authorList>
            <consortium name="GenomeTrakr network: Whole genome sequencing for foodborne pathogen traceback"/>
        </authorList>
    </citation>
    <scope>NUCLEOTIDE SEQUENCE</scope>
    <source>
        <strain evidence="51">15MN00359</strain>
        <strain evidence="32">CFSAN030068</strain>
        <strain evidence="6">CVM-N15245</strain>
        <strain evidence="15">CVM-N26458</strain>
        <strain evidence="16">CVM-N27249</strain>
        <strain evidence="5">FL-NRM019</strain>
        <strain evidence="8">FSIS11807908</strain>
        <strain evidence="47">FSIS11809753</strain>
        <strain evidence="50">FSIS11809920</strain>
        <strain evidence="38">FSIS11810082</strain>
        <strain evidence="33">FSIS11811492</strain>
        <strain evidence="34">FSIS11811977</strain>
        <strain evidence="49">FSIS11813790</strain>
        <strain evidence="14">FSIS11814883</strain>
        <strain evidence="21">FSIS11816006</strain>
        <strain evidence="22">FSIS11816516</strain>
        <strain evidence="25">FSIS11917264</strain>
        <strain evidence="2">FSIS11918347</strain>
        <strain evidence="9">FSIS11918574</strain>
        <strain evidence="10">FSIS11918976</strain>
        <strain evidence="59">FSIS1700275</strain>
        <strain evidence="60">FSIS1700278</strain>
        <strain evidence="62">FSIS1700345</strain>
        <strain evidence="61">FSIS1700407</strain>
        <strain evidence="63">FSIS1700727</strain>
        <strain evidence="64">FSIS1700879</strain>
        <strain evidence="67">FSIS1701118</strain>
        <strain evidence="66">FSIS1701206</strain>
        <strain evidence="68">FSIS1701380</strain>
        <strain evidence="70">FSIS1701544</strain>
        <strain evidence="36">FSIS1701847</strain>
        <strain evidence="69">FSIS1702151</strain>
        <strain evidence="71">FSIS1702153</strain>
        <strain evidence="72">FSIS1702286</strain>
        <strain evidence="43">FSIS1703277</strain>
        <strain evidence="57">FSIS1709877</strain>
        <strain evidence="48">FSIS21821682</strain>
        <strain evidence="31">FSIS21821754</strain>
        <strain evidence="26">FSIS21923565</strain>
        <strain evidence="11">FSIS21924037</strain>
        <strain evidence="4">FSIS21924041</strain>
        <strain evidence="12">FSIS21924118</strain>
        <strain evidence="46">FSIS31800522</strain>
        <strain evidence="39">FSIS31800719</strain>
        <strain evidence="45">FSIS31800927</strain>
        <strain evidence="44">FSIS31800955</strain>
        <strain evidence="19">FSIS31801101</strain>
        <strain evidence="20">FSIS31801138</strain>
        <strain evidence="24">FSIS31901449</strain>
        <strain evidence="3">FSIS31901700</strain>
        <strain evidence="17 75">IA-2010122881</strain>
        <strain evidence="7">NY-N19883</strain>
        <strain evidence="13">WAPHL_SAL-A00479</strain>
    </source>
</reference>
<evidence type="ECO:0000313" key="13">
    <source>
        <dbReference type="EMBL" id="EBO2911734.1"/>
    </source>
</evidence>
<dbReference type="EMBL" id="AAKIWH010000001">
    <property type="protein sequence ID" value="ECS2128128.1"/>
    <property type="molecule type" value="Genomic_DNA"/>
</dbReference>
<name>A0A3V9FYS1_SALET</name>
<dbReference type="EMBL" id="AAKOWS010000070">
    <property type="protein sequence ID" value="ECU1025561.1"/>
    <property type="molecule type" value="Genomic_DNA"/>
</dbReference>
<dbReference type="EMBL" id="AAHQUD010000006">
    <property type="protein sequence ID" value="EBZ3304250.1"/>
    <property type="molecule type" value="Genomic_DNA"/>
</dbReference>
<accession>A0A3V9FYS1</accession>
<evidence type="ECO:0000313" key="47">
    <source>
        <dbReference type="EMBL" id="ECV4440703.1"/>
    </source>
</evidence>
<dbReference type="EMBL" id="AAHHJF010000003">
    <property type="protein sequence ID" value="EBW5967073.1"/>
    <property type="molecule type" value="Genomic_DNA"/>
</dbReference>
<evidence type="ECO:0000313" key="61">
    <source>
        <dbReference type="EMBL" id="EDG8349910.1"/>
    </source>
</evidence>
<evidence type="ECO:0000313" key="11">
    <source>
        <dbReference type="EMBL" id="EBO2491908.1"/>
    </source>
</evidence>
<evidence type="ECO:0000313" key="66">
    <source>
        <dbReference type="EMBL" id="EDH7968756.1"/>
    </source>
</evidence>
<dbReference type="EMBL" id="AAGHXO010000013">
    <property type="protein sequence ID" value="EBO2525167.1"/>
    <property type="molecule type" value="Genomic_DNA"/>
</dbReference>
<dbReference type="EMBL" id="AAHULV010000011">
    <property type="protein sequence ID" value="ECA4915119.1"/>
    <property type="molecule type" value="Genomic_DNA"/>
</dbReference>
<dbReference type="EMBL" id="AAGEHN010000007">
    <property type="protein sequence ID" value="EBM9687359.1"/>
    <property type="molecule type" value="Genomic_DNA"/>
</dbReference>
<evidence type="ECO:0000313" key="33">
    <source>
        <dbReference type="EMBL" id="ECT1152292.1"/>
    </source>
</evidence>
<evidence type="ECO:0000313" key="46">
    <source>
        <dbReference type="EMBL" id="ECV3651338.1"/>
    </source>
</evidence>
<evidence type="ECO:0000313" key="68">
    <source>
        <dbReference type="EMBL" id="EDI2825920.1"/>
    </source>
</evidence>
<evidence type="ECO:0000256" key="1">
    <source>
        <dbReference type="SAM" id="Phobius"/>
    </source>
</evidence>
<dbReference type="EMBL" id="AAKSAY010000011">
    <property type="protein sequence ID" value="ECV3651338.1"/>
    <property type="molecule type" value="Genomic_DNA"/>
</dbReference>
<dbReference type="EMBL" id="AAMCZO010000068">
    <property type="protein sequence ID" value="EDG1032569.1"/>
    <property type="molecule type" value="Genomic_DNA"/>
</dbReference>
<evidence type="ECO:0000313" key="59">
    <source>
        <dbReference type="EMBL" id="EDG6697581.1"/>
    </source>
</evidence>
<dbReference type="Proteomes" id="UP000322839">
    <property type="component" value="Unassembled WGS sequence"/>
</dbReference>
<dbReference type="EMBL" id="AAGEBN010000052">
    <property type="protein sequence ID" value="EBM8871691.1"/>
    <property type="molecule type" value="Genomic_DNA"/>
</dbReference>
<evidence type="ECO:0000313" key="60">
    <source>
        <dbReference type="EMBL" id="EDG7390725.1"/>
    </source>
</evidence>
<evidence type="ECO:0000313" key="48">
    <source>
        <dbReference type="EMBL" id="ECV4832209.1"/>
    </source>
</evidence>
<dbReference type="EMBL" id="AAKLTE010000092">
    <property type="protein sequence ID" value="ECT1152292.1"/>
    <property type="molecule type" value="Genomic_DNA"/>
</dbReference>
<dbReference type="EMBL" id="AAKRLS010000005">
    <property type="protein sequence ID" value="ECU9197559.1"/>
    <property type="molecule type" value="Genomic_DNA"/>
</dbReference>
<dbReference type="EMBL" id="AAMLHW010000002">
    <property type="protein sequence ID" value="EDI5303223.1"/>
    <property type="molecule type" value="Genomic_DNA"/>
</dbReference>